<dbReference type="InterPro" id="IPR012337">
    <property type="entry name" value="RNaseH-like_sf"/>
</dbReference>
<proteinExistence type="predicted"/>
<evidence type="ECO:0000313" key="3">
    <source>
        <dbReference type="Proteomes" id="UP000604825"/>
    </source>
</evidence>
<dbReference type="Pfam" id="PF05699">
    <property type="entry name" value="Dimer_Tnp_hAT"/>
    <property type="match status" value="1"/>
</dbReference>
<dbReference type="EMBL" id="CAJGYO010000008">
    <property type="protein sequence ID" value="CAD6251763.1"/>
    <property type="molecule type" value="Genomic_DNA"/>
</dbReference>
<organism evidence="2 3">
    <name type="scientific">Miscanthus lutarioriparius</name>
    <dbReference type="NCBI Taxonomy" id="422564"/>
    <lineage>
        <taxon>Eukaryota</taxon>
        <taxon>Viridiplantae</taxon>
        <taxon>Streptophyta</taxon>
        <taxon>Embryophyta</taxon>
        <taxon>Tracheophyta</taxon>
        <taxon>Spermatophyta</taxon>
        <taxon>Magnoliopsida</taxon>
        <taxon>Liliopsida</taxon>
        <taxon>Poales</taxon>
        <taxon>Poaceae</taxon>
        <taxon>PACMAD clade</taxon>
        <taxon>Panicoideae</taxon>
        <taxon>Andropogonodae</taxon>
        <taxon>Andropogoneae</taxon>
        <taxon>Saccharinae</taxon>
        <taxon>Miscanthus</taxon>
    </lineage>
</organism>
<dbReference type="PANTHER" id="PTHR11697:SF230">
    <property type="entry name" value="ZINC FINGER, MYM DOMAIN CONTAINING 1"/>
    <property type="match status" value="1"/>
</dbReference>
<dbReference type="AlphaFoldDB" id="A0A811Q0S1"/>
<dbReference type="PANTHER" id="PTHR11697">
    <property type="entry name" value="GENERAL TRANSCRIPTION FACTOR 2-RELATED ZINC FINGER PROTEIN"/>
    <property type="match status" value="1"/>
</dbReference>
<protein>
    <recommendedName>
        <fullName evidence="1">HAT C-terminal dimerisation domain-containing protein</fullName>
    </recommendedName>
</protein>
<dbReference type="SUPFAM" id="SSF53098">
    <property type="entry name" value="Ribonuclease H-like"/>
    <property type="match status" value="1"/>
</dbReference>
<evidence type="ECO:0000313" key="2">
    <source>
        <dbReference type="EMBL" id="CAD6251763.1"/>
    </source>
</evidence>
<sequence length="218" mass="25378">MEEAIPRWGRSRRDGNLITQEHHYRVDTFLAALDAIIMEMDHCFNEVSSELLVSFACLDPRENFARFDVEKIARITEIYDQDFSIHDRDNIREELETFLVHVSRVDDFKSCYDLGSLATTMIANKKHILFPLVYRIIELALILPVATSSVERAFSAMHFIKTALQNNMGDEWLNNLLVCYIEKGIFKELGIDKVKKRFQSMKTRRVGLPKSPRCHQHS</sequence>
<dbReference type="InterPro" id="IPR008906">
    <property type="entry name" value="HATC_C_dom"/>
</dbReference>
<name>A0A811Q0S1_9POAL</name>
<dbReference type="InterPro" id="IPR055298">
    <property type="entry name" value="AtLOH3-like"/>
</dbReference>
<dbReference type="GO" id="GO:0046983">
    <property type="term" value="F:protein dimerization activity"/>
    <property type="evidence" value="ECO:0007669"/>
    <property type="project" value="InterPro"/>
</dbReference>
<dbReference type="Proteomes" id="UP000604825">
    <property type="component" value="Unassembled WGS sequence"/>
</dbReference>
<accession>A0A811Q0S1</accession>
<gene>
    <name evidence="2" type="ORF">NCGR_LOCUS35500</name>
</gene>
<keyword evidence="3" id="KW-1185">Reference proteome</keyword>
<feature type="domain" description="HAT C-terminal dimerisation" evidence="1">
    <location>
        <begin position="125"/>
        <end position="183"/>
    </location>
</feature>
<dbReference type="OrthoDB" id="688509at2759"/>
<evidence type="ECO:0000259" key="1">
    <source>
        <dbReference type="Pfam" id="PF05699"/>
    </source>
</evidence>
<comment type="caution">
    <text evidence="2">The sequence shown here is derived from an EMBL/GenBank/DDBJ whole genome shotgun (WGS) entry which is preliminary data.</text>
</comment>
<reference evidence="2" key="1">
    <citation type="submission" date="2020-10" db="EMBL/GenBank/DDBJ databases">
        <authorList>
            <person name="Han B."/>
            <person name="Lu T."/>
            <person name="Zhao Q."/>
            <person name="Huang X."/>
            <person name="Zhao Y."/>
        </authorList>
    </citation>
    <scope>NUCLEOTIDE SEQUENCE</scope>
</reference>